<dbReference type="Gene3D" id="3.40.50.1110">
    <property type="entry name" value="SGNH hydrolase"/>
    <property type="match status" value="1"/>
</dbReference>
<dbReference type="InterPro" id="IPR036514">
    <property type="entry name" value="SGNH_hydro_sf"/>
</dbReference>
<dbReference type="Pfam" id="PF13472">
    <property type="entry name" value="Lipase_GDSL_2"/>
    <property type="match status" value="1"/>
</dbReference>
<dbReference type="RefSeq" id="WP_075570058.1">
    <property type="nucleotide sequence ID" value="NZ_MSDO01000012.1"/>
</dbReference>
<organism evidence="2 3">
    <name type="scientific">Salinicola socius</name>
    <dbReference type="NCBI Taxonomy" id="404433"/>
    <lineage>
        <taxon>Bacteria</taxon>
        <taxon>Pseudomonadati</taxon>
        <taxon>Pseudomonadota</taxon>
        <taxon>Gammaproteobacteria</taxon>
        <taxon>Oceanospirillales</taxon>
        <taxon>Halomonadaceae</taxon>
        <taxon>Salinicola</taxon>
    </lineage>
</organism>
<evidence type="ECO:0000313" key="3">
    <source>
        <dbReference type="Proteomes" id="UP000186878"/>
    </source>
</evidence>
<dbReference type="GO" id="GO:0016788">
    <property type="term" value="F:hydrolase activity, acting on ester bonds"/>
    <property type="evidence" value="ECO:0007669"/>
    <property type="project" value="UniProtKB-ARBA"/>
</dbReference>
<comment type="caution">
    <text evidence="2">The sequence shown here is derived from an EMBL/GenBank/DDBJ whole genome shotgun (WGS) entry which is preliminary data.</text>
</comment>
<dbReference type="STRING" id="404433.BTW07_10120"/>
<dbReference type="EMBL" id="MSDO01000012">
    <property type="protein sequence ID" value="OLO04237.1"/>
    <property type="molecule type" value="Genomic_DNA"/>
</dbReference>
<dbReference type="InterPro" id="IPR013830">
    <property type="entry name" value="SGNH_hydro"/>
</dbReference>
<gene>
    <name evidence="2" type="ORF">BTW07_10120</name>
</gene>
<evidence type="ECO:0000313" key="2">
    <source>
        <dbReference type="EMBL" id="OLO04237.1"/>
    </source>
</evidence>
<dbReference type="AlphaFoldDB" id="A0A1Q8SS41"/>
<keyword evidence="3" id="KW-1185">Reference proteome</keyword>
<evidence type="ECO:0000259" key="1">
    <source>
        <dbReference type="Pfam" id="PF13472"/>
    </source>
</evidence>
<keyword evidence="2" id="KW-0378">Hydrolase</keyword>
<accession>A0A1Q8SS41</accession>
<proteinExistence type="predicted"/>
<dbReference type="Proteomes" id="UP000186878">
    <property type="component" value="Unassembled WGS sequence"/>
</dbReference>
<name>A0A1Q8SS41_9GAMM</name>
<reference evidence="2 3" key="1">
    <citation type="submission" date="2016-12" db="EMBL/GenBank/DDBJ databases">
        <title>Draft genome sequences of strains Salinicola socius SMB35, Salinicola sp. MH3R3-1 and Chromohalobacter sp. SMB17 from the Verkhnekamsk potash mining region of Russia.</title>
        <authorList>
            <person name="Mavrodi D.V."/>
            <person name="Olsson B.E."/>
            <person name="Korsakova E.S."/>
            <person name="Pyankova A."/>
            <person name="Mavrodi O.V."/>
            <person name="Plotnikova E.G."/>
        </authorList>
    </citation>
    <scope>NUCLEOTIDE SEQUENCE [LARGE SCALE GENOMIC DNA]</scope>
    <source>
        <strain evidence="2 3">SMB35</strain>
    </source>
</reference>
<dbReference type="OrthoDB" id="164654at2"/>
<protein>
    <submittedName>
        <fullName evidence="2">Hydrolase</fullName>
    </submittedName>
</protein>
<feature type="domain" description="SGNH hydrolase-type esterase" evidence="1">
    <location>
        <begin position="8"/>
        <end position="194"/>
    </location>
</feature>
<dbReference type="SUPFAM" id="SSF52266">
    <property type="entry name" value="SGNH hydrolase"/>
    <property type="match status" value="1"/>
</dbReference>
<sequence>MTTRTLLCYGDSNTHGTEPVRALGPLSRYPFETRWTGVVAAALGSEWRVIEEGLPARTTLHDDPVEGVHLNGLRYLRPCLLSQLPLDVMTLMLGTNDLKARFSVPPDDIALSIQRLLWEIDTVSTQFGVAAPKVLLIAPAPIREIGPLAGIFAGGERKSRQLASRYRKMAREAGVGFIDAGTLIQVSEVDGVHFEPDQQRLLGEAIAAEVTRLID</sequence>
<dbReference type="CDD" id="cd01839">
    <property type="entry name" value="SGNH_arylesterase_like"/>
    <property type="match status" value="1"/>
</dbReference>